<dbReference type="HOGENOM" id="CLU_000445_59_0_4"/>
<name>V8QQS1_9BURK</name>
<evidence type="ECO:0000259" key="4">
    <source>
        <dbReference type="PROSITE" id="PS01124"/>
    </source>
</evidence>
<dbReference type="PANTHER" id="PTHR43130">
    <property type="entry name" value="ARAC-FAMILY TRANSCRIPTIONAL REGULATOR"/>
    <property type="match status" value="1"/>
</dbReference>
<proteinExistence type="predicted"/>
<evidence type="ECO:0000256" key="2">
    <source>
        <dbReference type="ARBA" id="ARBA00023125"/>
    </source>
</evidence>
<dbReference type="PROSITE" id="PS01124">
    <property type="entry name" value="HTH_ARAC_FAMILY_2"/>
    <property type="match status" value="1"/>
</dbReference>
<dbReference type="CDD" id="cd03138">
    <property type="entry name" value="GATase1_AraC_2"/>
    <property type="match status" value="1"/>
</dbReference>
<dbReference type="InterPro" id="IPR029062">
    <property type="entry name" value="Class_I_gatase-like"/>
</dbReference>
<dbReference type="Proteomes" id="UP000018733">
    <property type="component" value="Unassembled WGS sequence"/>
</dbReference>
<dbReference type="STRING" id="1424334.W822_14570"/>
<protein>
    <submittedName>
        <fullName evidence="5">AraC family transcriptional regulator</fullName>
    </submittedName>
</protein>
<evidence type="ECO:0000313" key="6">
    <source>
        <dbReference type="Proteomes" id="UP000018733"/>
    </source>
</evidence>
<dbReference type="Pfam" id="PF12833">
    <property type="entry name" value="HTH_18"/>
    <property type="match status" value="1"/>
</dbReference>
<dbReference type="EMBL" id="AYXT01000010">
    <property type="protein sequence ID" value="ETF01987.1"/>
    <property type="molecule type" value="Genomic_DNA"/>
</dbReference>
<reference evidence="5 6" key="1">
    <citation type="journal article" date="2014" name="Genome Announc.">
        <title>Draft Genome Sequence of Advenella kashmirensis Strain W13003, a Polycyclic Aromatic Hydrocarbon-Degrading Bacterium.</title>
        <authorList>
            <person name="Wang X."/>
            <person name="Jin D."/>
            <person name="Zhou L."/>
            <person name="Wu L."/>
            <person name="An W."/>
            <person name="Zhao L."/>
        </authorList>
    </citation>
    <scope>NUCLEOTIDE SEQUENCE [LARGE SCALE GENOMIC DNA]</scope>
    <source>
        <strain evidence="5 6">W13003</strain>
    </source>
</reference>
<dbReference type="SUPFAM" id="SSF52317">
    <property type="entry name" value="Class I glutamine amidotransferase-like"/>
    <property type="match status" value="1"/>
</dbReference>
<dbReference type="eggNOG" id="COG4977">
    <property type="taxonomic scope" value="Bacteria"/>
</dbReference>
<evidence type="ECO:0000256" key="1">
    <source>
        <dbReference type="ARBA" id="ARBA00023015"/>
    </source>
</evidence>
<dbReference type="Gene3D" id="1.10.10.60">
    <property type="entry name" value="Homeodomain-like"/>
    <property type="match status" value="2"/>
</dbReference>
<dbReference type="InterPro" id="IPR018060">
    <property type="entry name" value="HTH_AraC"/>
</dbReference>
<dbReference type="PANTHER" id="PTHR43130:SF3">
    <property type="entry name" value="HTH-TYPE TRANSCRIPTIONAL REGULATOR RV1931C"/>
    <property type="match status" value="1"/>
</dbReference>
<accession>V8QQS1</accession>
<keyword evidence="1" id="KW-0805">Transcription regulation</keyword>
<dbReference type="GO" id="GO:0043565">
    <property type="term" value="F:sequence-specific DNA binding"/>
    <property type="evidence" value="ECO:0007669"/>
    <property type="project" value="InterPro"/>
</dbReference>
<dbReference type="InterPro" id="IPR009057">
    <property type="entry name" value="Homeodomain-like_sf"/>
</dbReference>
<dbReference type="Pfam" id="PF01965">
    <property type="entry name" value="DJ-1_PfpI"/>
    <property type="match status" value="1"/>
</dbReference>
<comment type="caution">
    <text evidence="5">The sequence shown here is derived from an EMBL/GenBank/DDBJ whole genome shotgun (WGS) entry which is preliminary data.</text>
</comment>
<sequence length="331" mass="36672">MRKNMQIEIGIVLYPHAQMATILGLTDLFALADKIAIRHGSGAEPMLRLTHWQWDGSEKSLARVYDSLPSETGTPAVLILPPSLEEPISAQAAAPYRDWLIARHKAGVTLASVCAGAFLLAETGLLSGRTITTHWHYAEKFNARFPDIRLDVDHLIIDADDIVTAGGIMAWTDLGLRLVDRYLGAAVMIDTARTLLVDPPGRQQRYYSAFAPRLCHGDDAVLAVQHWLEETGIKDNSLADMAQRAGMGERTFLRRFRKATGMTTTDYIQRLRVGRAREMLQATSAPIETIAWNVGYSDPAAFRKVFVRVVGLTPGDYRRRFNTGPQANSLS</sequence>
<dbReference type="GO" id="GO:0003700">
    <property type="term" value="F:DNA-binding transcription factor activity"/>
    <property type="evidence" value="ECO:0007669"/>
    <property type="project" value="InterPro"/>
</dbReference>
<dbReference type="OrthoDB" id="8543772at2"/>
<dbReference type="Gene3D" id="3.40.50.880">
    <property type="match status" value="1"/>
</dbReference>
<dbReference type="InterPro" id="IPR052158">
    <property type="entry name" value="INH-QAR"/>
</dbReference>
<evidence type="ECO:0000256" key="3">
    <source>
        <dbReference type="ARBA" id="ARBA00023163"/>
    </source>
</evidence>
<dbReference type="PROSITE" id="PS00041">
    <property type="entry name" value="HTH_ARAC_FAMILY_1"/>
    <property type="match status" value="1"/>
</dbReference>
<keyword evidence="2" id="KW-0238">DNA-binding</keyword>
<gene>
    <name evidence="5" type="ORF">W822_14570</name>
</gene>
<dbReference type="SMART" id="SM00342">
    <property type="entry name" value="HTH_ARAC"/>
    <property type="match status" value="1"/>
</dbReference>
<organism evidence="5 6">
    <name type="scientific">Advenella kashmirensis W13003</name>
    <dbReference type="NCBI Taxonomy" id="1424334"/>
    <lineage>
        <taxon>Bacteria</taxon>
        <taxon>Pseudomonadati</taxon>
        <taxon>Pseudomonadota</taxon>
        <taxon>Betaproteobacteria</taxon>
        <taxon>Burkholderiales</taxon>
        <taxon>Alcaligenaceae</taxon>
    </lineage>
</organism>
<keyword evidence="3" id="KW-0804">Transcription</keyword>
<feature type="domain" description="HTH araC/xylS-type" evidence="4">
    <location>
        <begin position="222"/>
        <end position="320"/>
    </location>
</feature>
<dbReference type="InterPro" id="IPR002818">
    <property type="entry name" value="DJ-1/PfpI"/>
</dbReference>
<evidence type="ECO:0000313" key="5">
    <source>
        <dbReference type="EMBL" id="ETF01987.1"/>
    </source>
</evidence>
<dbReference type="SUPFAM" id="SSF46689">
    <property type="entry name" value="Homeodomain-like"/>
    <property type="match status" value="2"/>
</dbReference>
<dbReference type="PATRIC" id="fig|1424334.3.peg.2928"/>
<dbReference type="InterPro" id="IPR018062">
    <property type="entry name" value="HTH_AraC-typ_CS"/>
</dbReference>
<keyword evidence="6" id="KW-1185">Reference proteome</keyword>
<dbReference type="AlphaFoldDB" id="V8QQS1"/>